<proteinExistence type="predicted"/>
<gene>
    <name evidence="1" type="ORF">HELGO_WM12240</name>
</gene>
<dbReference type="EMBL" id="CACVAP010000030">
    <property type="protein sequence ID" value="CAA6800412.1"/>
    <property type="molecule type" value="Genomic_DNA"/>
</dbReference>
<protein>
    <submittedName>
        <fullName evidence="1">Uncharacterized protein</fullName>
    </submittedName>
</protein>
<dbReference type="AlphaFoldDB" id="A0A6S6SBP9"/>
<organism evidence="1">
    <name type="scientific">uncultured Sulfurovum sp</name>
    <dbReference type="NCBI Taxonomy" id="269237"/>
    <lineage>
        <taxon>Bacteria</taxon>
        <taxon>Pseudomonadati</taxon>
        <taxon>Campylobacterota</taxon>
        <taxon>Epsilonproteobacteria</taxon>
        <taxon>Campylobacterales</taxon>
        <taxon>Sulfurovaceae</taxon>
        <taxon>Sulfurovum</taxon>
        <taxon>environmental samples</taxon>
    </lineage>
</organism>
<name>A0A6S6SBP9_9BACT</name>
<evidence type="ECO:0000313" key="1">
    <source>
        <dbReference type="EMBL" id="CAA6800412.1"/>
    </source>
</evidence>
<sequence length="196" mass="23379">MPKKLYHLPFQQLHIFIEQHKSTLRSDMKNSKKLEYGKRFGKAYYVLEIERFICFLKIDKNLDYALKLITYFESEVFIKELLTLMALEDFCEAKREHFYLFLHYLEEYDSKLFSSFLQQSFMHYHTTQTPTSKTDAQTLATTLAKDKKINFSESFGEENGEAYFKIVVDDEVVVERKGKSIKKLRKLVYGEFLKIL</sequence>
<reference evidence="1" key="1">
    <citation type="submission" date="2020-01" db="EMBL/GenBank/DDBJ databases">
        <authorList>
            <person name="Meier V. D."/>
            <person name="Meier V D."/>
        </authorList>
    </citation>
    <scope>NUCLEOTIDE SEQUENCE</scope>
    <source>
        <strain evidence="1">HLG_WM_MAG_06</strain>
    </source>
</reference>
<accession>A0A6S6SBP9</accession>